<dbReference type="PANTHER" id="PTHR46135:SF3">
    <property type="entry name" value="NME_NM23 FAMILY MEMBER 8"/>
    <property type="match status" value="1"/>
</dbReference>
<dbReference type="Proteomes" id="UP000735302">
    <property type="component" value="Unassembled WGS sequence"/>
</dbReference>
<dbReference type="Pfam" id="PF00085">
    <property type="entry name" value="Thioredoxin"/>
    <property type="match status" value="1"/>
</dbReference>
<dbReference type="PANTHER" id="PTHR46135">
    <property type="entry name" value="NME/NM23 FAMILY MEMBER 8"/>
    <property type="match status" value="1"/>
</dbReference>
<reference evidence="2 3" key="1">
    <citation type="journal article" date="2021" name="Elife">
        <title>Chloroplast acquisition without the gene transfer in kleptoplastic sea slugs, Plakobranchus ocellatus.</title>
        <authorList>
            <person name="Maeda T."/>
            <person name="Takahashi S."/>
            <person name="Yoshida T."/>
            <person name="Shimamura S."/>
            <person name="Takaki Y."/>
            <person name="Nagai Y."/>
            <person name="Toyoda A."/>
            <person name="Suzuki Y."/>
            <person name="Arimoto A."/>
            <person name="Ishii H."/>
            <person name="Satoh N."/>
            <person name="Nishiyama T."/>
            <person name="Hasebe M."/>
            <person name="Maruyama T."/>
            <person name="Minagawa J."/>
            <person name="Obokata J."/>
            <person name="Shigenobu S."/>
        </authorList>
    </citation>
    <scope>NUCLEOTIDE SEQUENCE [LARGE SCALE GENOMIC DNA]</scope>
</reference>
<dbReference type="PROSITE" id="PS00194">
    <property type="entry name" value="THIOREDOXIN_1"/>
    <property type="match status" value="1"/>
</dbReference>
<dbReference type="SUPFAM" id="SSF52833">
    <property type="entry name" value="Thioredoxin-like"/>
    <property type="match status" value="1"/>
</dbReference>
<proteinExistence type="predicted"/>
<protein>
    <submittedName>
        <fullName evidence="2">Thioredoxin domain-containing protein 3-like protein</fullName>
    </submittedName>
</protein>
<organism evidence="2 3">
    <name type="scientific">Plakobranchus ocellatus</name>
    <dbReference type="NCBI Taxonomy" id="259542"/>
    <lineage>
        <taxon>Eukaryota</taxon>
        <taxon>Metazoa</taxon>
        <taxon>Spiralia</taxon>
        <taxon>Lophotrochozoa</taxon>
        <taxon>Mollusca</taxon>
        <taxon>Gastropoda</taxon>
        <taxon>Heterobranchia</taxon>
        <taxon>Euthyneura</taxon>
        <taxon>Panpulmonata</taxon>
        <taxon>Sacoglossa</taxon>
        <taxon>Placobranchoidea</taxon>
        <taxon>Plakobranchidae</taxon>
        <taxon>Plakobranchus</taxon>
    </lineage>
</organism>
<dbReference type="PROSITE" id="PS51352">
    <property type="entry name" value="THIOREDOXIN_2"/>
    <property type="match status" value="1"/>
</dbReference>
<name>A0AAV4AF89_9GAST</name>
<accession>A0AAV4AF89</accession>
<feature type="domain" description="Thioredoxin" evidence="1">
    <location>
        <begin position="1"/>
        <end position="114"/>
    </location>
</feature>
<dbReference type="EMBL" id="BLXT01003748">
    <property type="protein sequence ID" value="GFO05430.1"/>
    <property type="molecule type" value="Genomic_DNA"/>
</dbReference>
<dbReference type="InterPro" id="IPR051766">
    <property type="entry name" value="TXND_domain-containing"/>
</dbReference>
<keyword evidence="3" id="KW-1185">Reference proteome</keyword>
<dbReference type="InterPro" id="IPR036249">
    <property type="entry name" value="Thioredoxin-like_sf"/>
</dbReference>
<dbReference type="InterPro" id="IPR017937">
    <property type="entry name" value="Thioredoxin_CS"/>
</dbReference>
<comment type="caution">
    <text evidence="2">The sequence shown here is derived from an EMBL/GenBank/DDBJ whole genome shotgun (WGS) entry which is preliminary data.</text>
</comment>
<evidence type="ECO:0000259" key="1">
    <source>
        <dbReference type="PROSITE" id="PS51352"/>
    </source>
</evidence>
<evidence type="ECO:0000313" key="2">
    <source>
        <dbReference type="EMBL" id="GFO05430.1"/>
    </source>
</evidence>
<dbReference type="Gene3D" id="3.40.30.10">
    <property type="entry name" value="Glutaredoxin"/>
    <property type="match status" value="1"/>
</dbReference>
<gene>
    <name evidence="2" type="ORF">PoB_003193500</name>
</gene>
<evidence type="ECO:0000313" key="3">
    <source>
        <dbReference type="Proteomes" id="UP000735302"/>
    </source>
</evidence>
<sequence>MARKKQEIQLQREIETQEEWEECMAMEGLWVVDVYQEWCGPCAALVGNFRRLKNELGDSLLNFAIAKADTIDALEKYRGRCEPTFLFYAGGILTNFIHGANAPKVQRVITEQLAHEHKVLEGTAERKEVKDPVITRQQEIEDERLLEEAAQREAEVNIEVHPIQTLFTLHPFNSINSPPFTSHV</sequence>
<dbReference type="InterPro" id="IPR013766">
    <property type="entry name" value="Thioredoxin_domain"/>
</dbReference>
<dbReference type="AlphaFoldDB" id="A0AAV4AF89"/>